<evidence type="ECO:0008006" key="4">
    <source>
        <dbReference type="Google" id="ProtNLM"/>
    </source>
</evidence>
<dbReference type="InterPro" id="IPR013887">
    <property type="entry name" value="UPF0592"/>
</dbReference>
<dbReference type="PANTHER" id="PTHR37988:SF1">
    <property type="entry name" value="UPF0592 MEMBRANE PROTEIN C7D4.03C"/>
    <property type="match status" value="1"/>
</dbReference>
<dbReference type="STRING" id="1531966.A0A0A1TL72"/>
<feature type="compositionally biased region" description="Low complexity" evidence="1">
    <location>
        <begin position="165"/>
        <end position="174"/>
    </location>
</feature>
<name>A0A0A1TL72_9HYPO</name>
<feature type="region of interest" description="Disordered" evidence="1">
    <location>
        <begin position="281"/>
        <end position="312"/>
    </location>
</feature>
<proteinExistence type="predicted"/>
<accession>A0A0A1TL72</accession>
<dbReference type="AlphaFoldDB" id="A0A0A1TL72"/>
<feature type="compositionally biased region" description="Low complexity" evidence="1">
    <location>
        <begin position="1007"/>
        <end position="1026"/>
    </location>
</feature>
<dbReference type="EMBL" id="CDHN01000003">
    <property type="protein sequence ID" value="CEJ90702.1"/>
    <property type="molecule type" value="Genomic_DNA"/>
</dbReference>
<dbReference type="OrthoDB" id="296767at2759"/>
<feature type="compositionally biased region" description="Polar residues" evidence="1">
    <location>
        <begin position="93"/>
        <end position="115"/>
    </location>
</feature>
<dbReference type="HOGENOM" id="CLU_003877_0_0_1"/>
<dbReference type="Pfam" id="PF08578">
    <property type="entry name" value="DUF1765"/>
    <property type="match status" value="1"/>
</dbReference>
<evidence type="ECO:0000313" key="3">
    <source>
        <dbReference type="Proteomes" id="UP000039046"/>
    </source>
</evidence>
<feature type="region of interest" description="Disordered" evidence="1">
    <location>
        <begin position="996"/>
        <end position="1030"/>
    </location>
</feature>
<evidence type="ECO:0000313" key="2">
    <source>
        <dbReference type="EMBL" id="CEJ90702.1"/>
    </source>
</evidence>
<dbReference type="Proteomes" id="UP000039046">
    <property type="component" value="Unassembled WGS sequence"/>
</dbReference>
<protein>
    <recommendedName>
        <fullName evidence="4">DUF1765-domain-containing protein</fullName>
    </recommendedName>
</protein>
<feature type="compositionally biased region" description="Polar residues" evidence="1">
    <location>
        <begin position="206"/>
        <end position="217"/>
    </location>
</feature>
<keyword evidence="3" id="KW-1185">Reference proteome</keyword>
<feature type="region of interest" description="Disordered" evidence="1">
    <location>
        <begin position="203"/>
        <end position="246"/>
    </location>
</feature>
<reference evidence="2 3" key="1">
    <citation type="journal article" date="2015" name="Genome Announc.">
        <title>Draft Genome Sequence and Gene Annotation of the Entomopathogenic Fungus Verticillium hemipterigenum.</title>
        <authorList>
            <person name="Horn F."/>
            <person name="Habel A."/>
            <person name="Scharf D.H."/>
            <person name="Dworschak J."/>
            <person name="Brakhage A.A."/>
            <person name="Guthke R."/>
            <person name="Hertweck C."/>
            <person name="Linde J."/>
        </authorList>
    </citation>
    <scope>NUCLEOTIDE SEQUENCE [LARGE SCALE GENOMIC DNA]</scope>
</reference>
<feature type="region of interest" description="Disordered" evidence="1">
    <location>
        <begin position="31"/>
        <end position="185"/>
    </location>
</feature>
<organism evidence="2 3">
    <name type="scientific">[Torrubiella] hemipterigena</name>
    <dbReference type="NCBI Taxonomy" id="1531966"/>
    <lineage>
        <taxon>Eukaryota</taxon>
        <taxon>Fungi</taxon>
        <taxon>Dikarya</taxon>
        <taxon>Ascomycota</taxon>
        <taxon>Pezizomycotina</taxon>
        <taxon>Sordariomycetes</taxon>
        <taxon>Hypocreomycetidae</taxon>
        <taxon>Hypocreales</taxon>
        <taxon>Clavicipitaceae</taxon>
        <taxon>Clavicipitaceae incertae sedis</taxon>
        <taxon>'Torrubiella' clade</taxon>
    </lineage>
</organism>
<feature type="compositionally biased region" description="Polar residues" evidence="1">
    <location>
        <begin position="301"/>
        <end position="312"/>
    </location>
</feature>
<dbReference type="PANTHER" id="PTHR37988">
    <property type="entry name" value="UPF0592 MEMBRANE PROTEIN C7D4.03C"/>
    <property type="match status" value="1"/>
</dbReference>
<sequence>MAQAIQAPLPPHFYFGDDGRLQYDFKAARQQKLGTSQADGSDLELGQLSIFDKELPETPLDIPDSPDSQMTESSLDSRETPEIPDTSEFDVPSFNSSFQLSGLLISNPQTQNEEVPSQDDDAPAEPPAAKLRISIPKERAAPTAQRPKTWFPGLQFLEEDEECRSATSASGSSSPVTQNADVRKSVAGTSISSFASLARRSWLSRGPSSKGSLTPTASPAPKDSTAKDVTDDEDEKQDAPSTVGSNKRFSRASAYFGKAMTKQSSLFKVHEYADSDDSCASSAASLRQPGAESVDSHRWSDSNMTTPVTDDASSADIPLARDALWTVFKKLNIEAQCFPAKTVSQKIQQLQTQLLPFLRSTASHPSTKTLTPDEVDQRATILDRWWSAVLDMLDEDTQPPIPGVDRPVVLEAATLLMMRPEWRKATSYFQPLSERSPTEKVRARGWANSLNSTAEVTFEQMMLAESAEHNVRTMFISNLIRQMGFVVEKMSLRHAPLTLVNFAGKTCAYAFFFAPGVADVLVRLWSLTPDLIRRVADEMNLPRRDTGESDDIVALFPPKLGVYGWTTPRTLWNTIKQVPKMSVMIARIPWTGAWVSRWKGRDTDLFFIFCKYYHILCEQFMPTELPLIEKARSPAFVLVQAQLLNILDSTVHRQAAMASPMFVDSIHGVDDASAMTLPMATSNLMKGMAENRMVALLKDILNDDAPENLTARHTFAEAFAALLKAATLRTSKYNNAACLALCDLLEEVFAIYDNFEVATSSPAYNDWNFWFDVFQKVMSSLNTISEVRMLAFLYSIWNIATRDPARKEALCAKWLLTEETFNSLFNNWCPMVRAYYHRLLCWRICRDEKDSDEEPADDVDREVYALASQRLKTVWSHYLFLKNNAAEQGRAGPSTIAMSPTLGKRFIIIRQEVNSPQLGVVMGFDTFARTNPAPSGQLTSSASFDAATTPKPEMKKRWSLFGKVLSRSGANSPELTAIDLPRNKSFDDSRRPSEIIRHRHSVQVPPSASKSSKLSSSGLSSELDLSAPSPKPDTQKFVFKFVLGWQQQQTMSQRERNLFTPQLPGPAQMRIGGDSSTPIIRPKARDALRTIPVNGLSGLVNNAKNAGVLEERLQQLTYSSTPLNSLSVTSSRQPSRPGSSYSNRSGGASDKTETAAMLNYVSGQLHDAPTAPLKPAGVFAQNAVYSGQALAEWAQVVSECNSFISRRCDEGIDRLADVEVPQLGVEGFRKLAG</sequence>
<feature type="region of interest" description="Disordered" evidence="1">
    <location>
        <begin position="1124"/>
        <end position="1150"/>
    </location>
</feature>
<feature type="compositionally biased region" description="Polar residues" evidence="1">
    <location>
        <begin position="1124"/>
        <end position="1146"/>
    </location>
</feature>
<evidence type="ECO:0000256" key="1">
    <source>
        <dbReference type="SAM" id="MobiDB-lite"/>
    </source>
</evidence>
<gene>
    <name evidence="2" type="ORF">VHEMI06465</name>
</gene>